<gene>
    <name evidence="1" type="ORF">SAMN05878503_10646</name>
</gene>
<proteinExistence type="predicted"/>
<accession>A0A285CS73</accession>
<dbReference type="AlphaFoldDB" id="A0A285CS73"/>
<dbReference type="Proteomes" id="UP000219467">
    <property type="component" value="Unassembled WGS sequence"/>
</dbReference>
<dbReference type="RefSeq" id="WP_097030325.1">
    <property type="nucleotide sequence ID" value="NZ_OAOQ01000006.1"/>
</dbReference>
<protein>
    <submittedName>
        <fullName evidence="1">Uncharacterized protein</fullName>
    </submittedName>
</protein>
<name>A0A285CS73_9RHOB</name>
<reference evidence="2" key="1">
    <citation type="submission" date="2017-08" db="EMBL/GenBank/DDBJ databases">
        <authorList>
            <person name="Varghese N."/>
            <person name="Submissions S."/>
        </authorList>
    </citation>
    <scope>NUCLEOTIDE SEQUENCE [LARGE SCALE GENOMIC DNA]</scope>
    <source>
        <strain evidence="2">JA234</strain>
    </source>
</reference>
<organism evidence="1 2">
    <name type="scientific">Cereibacter ovatus</name>
    <dbReference type="NCBI Taxonomy" id="439529"/>
    <lineage>
        <taxon>Bacteria</taxon>
        <taxon>Pseudomonadati</taxon>
        <taxon>Pseudomonadota</taxon>
        <taxon>Alphaproteobacteria</taxon>
        <taxon>Rhodobacterales</taxon>
        <taxon>Paracoccaceae</taxon>
        <taxon>Cereibacter</taxon>
    </lineage>
</organism>
<keyword evidence="2" id="KW-1185">Reference proteome</keyword>
<evidence type="ECO:0000313" key="2">
    <source>
        <dbReference type="Proteomes" id="UP000219467"/>
    </source>
</evidence>
<dbReference type="EMBL" id="OAOQ01000006">
    <property type="protein sequence ID" value="SNX70440.1"/>
    <property type="molecule type" value="Genomic_DNA"/>
</dbReference>
<sequence>MQELEELERRISAALERIGAGIDAIPTMPAENPLQAALEEERMVNAQLAERLKAVKDRDASRIGALEEQVEALTRHLDVQGLELQRMKKTTGHLREALRSLREAQAEGVADPQLLNRSMVVELEALRAARAAETAEVEEILTALEPLIAEGRQDA</sequence>
<dbReference type="OrthoDB" id="7871100at2"/>
<evidence type="ECO:0000313" key="1">
    <source>
        <dbReference type="EMBL" id="SNX70440.1"/>
    </source>
</evidence>